<keyword evidence="1" id="KW-1015">Disulfide bond</keyword>
<dbReference type="InterPro" id="IPR050160">
    <property type="entry name" value="MHC/Immunoglobulin"/>
</dbReference>
<evidence type="ECO:0000313" key="5">
    <source>
        <dbReference type="Ensembl" id="ENSSPAP00000006806.1"/>
    </source>
</evidence>
<dbReference type="PANTHER" id="PTHR19944:SF99">
    <property type="entry name" value="HLA CLASS II HISTOCOMPATIBILITY ANTIGEN, DRB1 BETA CHAIN"/>
    <property type="match status" value="1"/>
</dbReference>
<dbReference type="InterPro" id="IPR011162">
    <property type="entry name" value="MHC_I/II-like_Ag-recog"/>
</dbReference>
<dbReference type="GeneTree" id="ENSGT00940000182293"/>
<evidence type="ECO:0000256" key="2">
    <source>
        <dbReference type="ARBA" id="ARBA00023180"/>
    </source>
</evidence>
<keyword evidence="3" id="KW-0812">Transmembrane</keyword>
<name>A0A3B4ZGT6_9TELE</name>
<dbReference type="GO" id="GO:0042613">
    <property type="term" value="C:MHC class II protein complex"/>
    <property type="evidence" value="ECO:0007669"/>
    <property type="project" value="InterPro"/>
</dbReference>
<dbReference type="InterPro" id="IPR014745">
    <property type="entry name" value="MHC_II_a/b_N"/>
</dbReference>
<evidence type="ECO:0000259" key="4">
    <source>
        <dbReference type="SMART" id="SM00921"/>
    </source>
</evidence>
<dbReference type="SUPFAM" id="SSF48726">
    <property type="entry name" value="Immunoglobulin"/>
    <property type="match status" value="1"/>
</dbReference>
<dbReference type="GO" id="GO:0006955">
    <property type="term" value="P:immune response"/>
    <property type="evidence" value="ECO:0007669"/>
    <property type="project" value="InterPro"/>
</dbReference>
<dbReference type="InterPro" id="IPR036179">
    <property type="entry name" value="Ig-like_dom_sf"/>
</dbReference>
<dbReference type="Gene3D" id="3.10.320.10">
    <property type="entry name" value="Class II Histocompatibility Antigen, M Beta Chain, Chain B, domain 1"/>
    <property type="match status" value="1"/>
</dbReference>
<keyword evidence="2" id="KW-0325">Glycoprotein</keyword>
<keyword evidence="3" id="KW-0472">Membrane</keyword>
<dbReference type="SMART" id="SM00921">
    <property type="entry name" value="MHC_II_beta"/>
    <property type="match status" value="1"/>
</dbReference>
<evidence type="ECO:0000256" key="1">
    <source>
        <dbReference type="ARBA" id="ARBA00023157"/>
    </source>
</evidence>
<dbReference type="InterPro" id="IPR000353">
    <property type="entry name" value="MHC_II_b_N"/>
</dbReference>
<dbReference type="Ensembl" id="ENSSPAT00000006944.1">
    <property type="protein sequence ID" value="ENSSPAP00000006806.1"/>
    <property type="gene ID" value="ENSSPAG00000004983.1"/>
</dbReference>
<sequence>MSKKTLNLLLYPSDCSADEDGYFMYTDHRCSMHSRDKEQVEYLVDWYFNKEFTMQYNSTVGKWTGFTPAGVITALEQNVKQDFLQRIVERDLICVNNVELIYNITEEYMALFFIIVLIFSLSYQCWSIQASAAGIVRPALSRRWHPVKHQAFTPELPIREHWTYQFHSYLEHTPGGKDKVSCTVDHASLKEPKICSWDSSVDQSTRSFVAGGVCALILGAIFVSLGLTRYWRKSRPNVSNVL</sequence>
<dbReference type="InterPro" id="IPR013783">
    <property type="entry name" value="Ig-like_fold"/>
</dbReference>
<dbReference type="PANTHER" id="PTHR19944">
    <property type="entry name" value="MHC CLASS II-RELATED"/>
    <property type="match status" value="1"/>
</dbReference>
<feature type="transmembrane region" description="Helical" evidence="3">
    <location>
        <begin position="208"/>
        <end position="227"/>
    </location>
</feature>
<dbReference type="GO" id="GO:0019882">
    <property type="term" value="P:antigen processing and presentation"/>
    <property type="evidence" value="ECO:0007669"/>
    <property type="project" value="InterPro"/>
</dbReference>
<feature type="domain" description="MHC class II beta chain N-terminal" evidence="4">
    <location>
        <begin position="28"/>
        <end position="102"/>
    </location>
</feature>
<accession>A0A3B4ZGT6</accession>
<organism evidence="5">
    <name type="scientific">Stegastes partitus</name>
    <name type="common">bicolor damselfish</name>
    <dbReference type="NCBI Taxonomy" id="144197"/>
    <lineage>
        <taxon>Eukaryota</taxon>
        <taxon>Metazoa</taxon>
        <taxon>Chordata</taxon>
        <taxon>Craniata</taxon>
        <taxon>Vertebrata</taxon>
        <taxon>Euteleostomi</taxon>
        <taxon>Actinopterygii</taxon>
        <taxon>Neopterygii</taxon>
        <taxon>Teleostei</taxon>
        <taxon>Neoteleostei</taxon>
        <taxon>Acanthomorphata</taxon>
        <taxon>Ovalentaria</taxon>
        <taxon>Pomacentridae</taxon>
        <taxon>Stegastes</taxon>
    </lineage>
</organism>
<feature type="transmembrane region" description="Helical" evidence="3">
    <location>
        <begin position="110"/>
        <end position="136"/>
    </location>
</feature>
<dbReference type="Pfam" id="PF00969">
    <property type="entry name" value="MHC_II_beta"/>
    <property type="match status" value="1"/>
</dbReference>
<proteinExistence type="predicted"/>
<dbReference type="AlphaFoldDB" id="A0A3B4ZGT6"/>
<evidence type="ECO:0000256" key="3">
    <source>
        <dbReference type="SAM" id="Phobius"/>
    </source>
</evidence>
<dbReference type="Gene3D" id="2.60.40.10">
    <property type="entry name" value="Immunoglobulins"/>
    <property type="match status" value="1"/>
</dbReference>
<dbReference type="SUPFAM" id="SSF54452">
    <property type="entry name" value="MHC antigen-recognition domain"/>
    <property type="match status" value="1"/>
</dbReference>
<protein>
    <recommendedName>
        <fullName evidence="4">MHC class II beta chain N-terminal domain-containing protein</fullName>
    </recommendedName>
</protein>
<reference evidence="5" key="1">
    <citation type="submission" date="2023-09" db="UniProtKB">
        <authorList>
            <consortium name="Ensembl"/>
        </authorList>
    </citation>
    <scope>IDENTIFICATION</scope>
</reference>
<keyword evidence="3" id="KW-1133">Transmembrane helix</keyword>